<dbReference type="EMBL" id="JALJOV010000186">
    <property type="protein sequence ID" value="KAK9866146.1"/>
    <property type="molecule type" value="Genomic_DNA"/>
</dbReference>
<evidence type="ECO:0000313" key="4">
    <source>
        <dbReference type="Proteomes" id="UP001485043"/>
    </source>
</evidence>
<keyword evidence="2" id="KW-0812">Transmembrane</keyword>
<keyword evidence="4" id="KW-1185">Reference proteome</keyword>
<keyword evidence="2" id="KW-0472">Membrane</keyword>
<protein>
    <submittedName>
        <fullName evidence="3">Uncharacterized protein</fullName>
    </submittedName>
</protein>
<feature type="region of interest" description="Disordered" evidence="1">
    <location>
        <begin position="142"/>
        <end position="177"/>
    </location>
</feature>
<sequence>MLVHKQYTANLEPIYLVYFAVALTGVALAVFLALYQQISRTQQPGTVTYKSKDSSGRNTEHTLSIKDYDLAELRKVAGKLAMGTIFVGGLYAWKQFTQPLVIQPIMSIVQLYESPLVQIYLLGRAPTGANARPYKEDNPLAALTGGLAGNSDSAAEEAATPAPEATSATKRIDKKKS</sequence>
<keyword evidence="2" id="KW-1133">Transmembrane helix</keyword>
<feature type="compositionally biased region" description="Low complexity" evidence="1">
    <location>
        <begin position="156"/>
        <end position="169"/>
    </location>
</feature>
<dbReference type="PANTHER" id="PTHR28112:SF1">
    <property type="entry name" value="SRP-INDEPENDENT TARGETING PROTEIN 3"/>
    <property type="match status" value="1"/>
</dbReference>
<dbReference type="GO" id="GO:0045047">
    <property type="term" value="P:protein targeting to ER"/>
    <property type="evidence" value="ECO:0007669"/>
    <property type="project" value="InterPro"/>
</dbReference>
<name>A0AAW1TCG0_9CHLO</name>
<evidence type="ECO:0000313" key="3">
    <source>
        <dbReference type="EMBL" id="KAK9866146.1"/>
    </source>
</evidence>
<evidence type="ECO:0000256" key="2">
    <source>
        <dbReference type="SAM" id="Phobius"/>
    </source>
</evidence>
<reference evidence="3 4" key="1">
    <citation type="journal article" date="2024" name="Nat. Commun.">
        <title>Phylogenomics reveals the evolutionary origins of lichenization in chlorophyte algae.</title>
        <authorList>
            <person name="Puginier C."/>
            <person name="Libourel C."/>
            <person name="Otte J."/>
            <person name="Skaloud P."/>
            <person name="Haon M."/>
            <person name="Grisel S."/>
            <person name="Petersen M."/>
            <person name="Berrin J.G."/>
            <person name="Delaux P.M."/>
            <person name="Dal Grande F."/>
            <person name="Keller J."/>
        </authorList>
    </citation>
    <scope>NUCLEOTIDE SEQUENCE [LARGE SCALE GENOMIC DNA]</scope>
    <source>
        <strain evidence="3 4">SAG 2523</strain>
    </source>
</reference>
<dbReference type="InterPro" id="IPR012098">
    <property type="entry name" value="SND3_fun"/>
</dbReference>
<dbReference type="AlphaFoldDB" id="A0AAW1TCG0"/>
<accession>A0AAW1TCG0</accession>
<dbReference type="GO" id="GO:0005783">
    <property type="term" value="C:endoplasmic reticulum"/>
    <property type="evidence" value="ECO:0007669"/>
    <property type="project" value="InterPro"/>
</dbReference>
<comment type="caution">
    <text evidence="3">The sequence shown here is derived from an EMBL/GenBank/DDBJ whole genome shotgun (WGS) entry which is preliminary data.</text>
</comment>
<gene>
    <name evidence="3" type="ORF">WJX84_012083</name>
</gene>
<dbReference type="Proteomes" id="UP001485043">
    <property type="component" value="Unassembled WGS sequence"/>
</dbReference>
<dbReference type="GO" id="GO:0005739">
    <property type="term" value="C:mitochondrion"/>
    <property type="evidence" value="ECO:0007669"/>
    <property type="project" value="TreeGrafter"/>
</dbReference>
<feature type="transmembrane region" description="Helical" evidence="2">
    <location>
        <begin position="15"/>
        <end position="35"/>
    </location>
</feature>
<evidence type="ECO:0000256" key="1">
    <source>
        <dbReference type="SAM" id="MobiDB-lite"/>
    </source>
</evidence>
<organism evidence="3 4">
    <name type="scientific">Apatococcus fuscideae</name>
    <dbReference type="NCBI Taxonomy" id="2026836"/>
    <lineage>
        <taxon>Eukaryota</taxon>
        <taxon>Viridiplantae</taxon>
        <taxon>Chlorophyta</taxon>
        <taxon>core chlorophytes</taxon>
        <taxon>Trebouxiophyceae</taxon>
        <taxon>Chlorellales</taxon>
        <taxon>Chlorellaceae</taxon>
        <taxon>Apatococcus</taxon>
    </lineage>
</organism>
<proteinExistence type="predicted"/>
<dbReference type="Pfam" id="PF10032">
    <property type="entry name" value="Pho88"/>
    <property type="match status" value="1"/>
</dbReference>
<dbReference type="PANTHER" id="PTHR28112">
    <property type="entry name" value="SRP-INDEPENDENT TARGETING PROTEIN 3"/>
    <property type="match status" value="1"/>
</dbReference>